<name>A0A8X8X539_SALSN</name>
<dbReference type="EMBL" id="PNBA02000012">
    <property type="protein sequence ID" value="KAG6405935.1"/>
    <property type="molecule type" value="Genomic_DNA"/>
</dbReference>
<comment type="similarity">
    <text evidence="1">Belongs to the IST1 family.</text>
</comment>
<dbReference type="PANTHER" id="PTHR12161:SF16">
    <property type="entry name" value="REGULATOR OF VPS4 ACTIVITY IN THE MVB PATHWAY PROTEIN"/>
    <property type="match status" value="1"/>
</dbReference>
<organism evidence="2">
    <name type="scientific">Salvia splendens</name>
    <name type="common">Scarlet sage</name>
    <dbReference type="NCBI Taxonomy" id="180675"/>
    <lineage>
        <taxon>Eukaryota</taxon>
        <taxon>Viridiplantae</taxon>
        <taxon>Streptophyta</taxon>
        <taxon>Embryophyta</taxon>
        <taxon>Tracheophyta</taxon>
        <taxon>Spermatophyta</taxon>
        <taxon>Magnoliopsida</taxon>
        <taxon>eudicotyledons</taxon>
        <taxon>Gunneridae</taxon>
        <taxon>Pentapetalae</taxon>
        <taxon>asterids</taxon>
        <taxon>lamiids</taxon>
        <taxon>Lamiales</taxon>
        <taxon>Lamiaceae</taxon>
        <taxon>Nepetoideae</taxon>
        <taxon>Mentheae</taxon>
        <taxon>Salviinae</taxon>
        <taxon>Salvia</taxon>
        <taxon>Salvia subgen. Calosphace</taxon>
        <taxon>core Calosphace</taxon>
    </lineage>
</organism>
<evidence type="ECO:0008006" key="4">
    <source>
        <dbReference type="Google" id="ProtNLM"/>
    </source>
</evidence>
<dbReference type="Proteomes" id="UP000298416">
    <property type="component" value="Unassembled WGS sequence"/>
</dbReference>
<comment type="caution">
    <text evidence="2">The sequence shown here is derived from an EMBL/GenBank/DDBJ whole genome shotgun (WGS) entry which is preliminary data.</text>
</comment>
<dbReference type="InterPro" id="IPR042277">
    <property type="entry name" value="IST1-like"/>
</dbReference>
<evidence type="ECO:0000256" key="1">
    <source>
        <dbReference type="ARBA" id="ARBA00005536"/>
    </source>
</evidence>
<dbReference type="GO" id="GO:0015031">
    <property type="term" value="P:protein transport"/>
    <property type="evidence" value="ECO:0007669"/>
    <property type="project" value="InterPro"/>
</dbReference>
<proteinExistence type="inferred from homology"/>
<reference evidence="2" key="1">
    <citation type="submission" date="2018-01" db="EMBL/GenBank/DDBJ databases">
        <authorList>
            <person name="Mao J.F."/>
        </authorList>
    </citation>
    <scope>NUCLEOTIDE SEQUENCE</scope>
    <source>
        <strain evidence="2">Huo1</strain>
        <tissue evidence="2">Leaf</tissue>
    </source>
</reference>
<evidence type="ECO:0000313" key="3">
    <source>
        <dbReference type="Proteomes" id="UP000298416"/>
    </source>
</evidence>
<sequence length="196" mass="21838">MGNRQPNCLFGRSPSKTTSKLTTMAKLAVSRIANLKNRHTVNLNIARSDALLLLKEEGHPRLGHALTKAELAIIEQKMLDMYAMIEVYCRLLIERIDVIVDSKECPSDLKEMVASLIFAASRCGGFPELEKIRQMLTSKYGKDFACSAIQIKNNCGVHPKMVSKFSSLPASMEAKENLLKKIAKDNNIAYHTSLNN</sequence>
<evidence type="ECO:0000313" key="2">
    <source>
        <dbReference type="EMBL" id="KAG6405935.1"/>
    </source>
</evidence>
<dbReference type="PANTHER" id="PTHR12161">
    <property type="entry name" value="IST1 FAMILY MEMBER"/>
    <property type="match status" value="1"/>
</dbReference>
<dbReference type="Pfam" id="PF03398">
    <property type="entry name" value="Ist1"/>
    <property type="match status" value="1"/>
</dbReference>
<dbReference type="Gene3D" id="1.20.1260.60">
    <property type="entry name" value="Vacuolar protein sorting-associated protein Ist1"/>
    <property type="match status" value="1"/>
</dbReference>
<dbReference type="FunFam" id="1.20.1260.60:FF:000002">
    <property type="entry name" value="Vacuolar protein sorting-associated protein IST1"/>
    <property type="match status" value="1"/>
</dbReference>
<gene>
    <name evidence="2" type="ORF">SASPL_133529</name>
</gene>
<keyword evidence="3" id="KW-1185">Reference proteome</keyword>
<dbReference type="AlphaFoldDB" id="A0A8X8X539"/>
<protein>
    <recommendedName>
        <fullName evidence="4">IST1-like protein</fullName>
    </recommendedName>
</protein>
<dbReference type="InterPro" id="IPR005061">
    <property type="entry name" value="Ist1"/>
</dbReference>
<accession>A0A8X8X539</accession>
<reference evidence="2" key="2">
    <citation type="submission" date="2020-08" db="EMBL/GenBank/DDBJ databases">
        <title>Plant Genome Project.</title>
        <authorList>
            <person name="Zhang R.-G."/>
        </authorList>
    </citation>
    <scope>NUCLEOTIDE SEQUENCE</scope>
    <source>
        <strain evidence="2">Huo1</strain>
        <tissue evidence="2">Leaf</tissue>
    </source>
</reference>